<dbReference type="PANTHER" id="PTHR23129:SF0">
    <property type="entry name" value="ACYL-COENZYME A DIPHOSPHATASE FITM2"/>
    <property type="match status" value="1"/>
</dbReference>
<evidence type="ECO:0000256" key="7">
    <source>
        <dbReference type="ARBA" id="ARBA00023136"/>
    </source>
</evidence>
<dbReference type="InterPro" id="IPR046401">
    <property type="entry name" value="FITM1/2"/>
</dbReference>
<organism evidence="10 11">
    <name type="scientific">Rhynocoris fuscipes</name>
    <dbReference type="NCBI Taxonomy" id="488301"/>
    <lineage>
        <taxon>Eukaryota</taxon>
        <taxon>Metazoa</taxon>
        <taxon>Ecdysozoa</taxon>
        <taxon>Arthropoda</taxon>
        <taxon>Hexapoda</taxon>
        <taxon>Insecta</taxon>
        <taxon>Pterygota</taxon>
        <taxon>Neoptera</taxon>
        <taxon>Paraneoptera</taxon>
        <taxon>Hemiptera</taxon>
        <taxon>Heteroptera</taxon>
        <taxon>Panheteroptera</taxon>
        <taxon>Cimicomorpha</taxon>
        <taxon>Reduviidae</taxon>
        <taxon>Harpactorinae</taxon>
        <taxon>Harpactorini</taxon>
        <taxon>Rhynocoris</taxon>
    </lineage>
</organism>
<feature type="region of interest" description="Disordered" evidence="8">
    <location>
        <begin position="293"/>
        <end position="318"/>
    </location>
</feature>
<evidence type="ECO:0000256" key="5">
    <source>
        <dbReference type="ARBA" id="ARBA00022989"/>
    </source>
</evidence>
<proteinExistence type="inferred from homology"/>
<evidence type="ECO:0000256" key="3">
    <source>
        <dbReference type="ARBA" id="ARBA00022801"/>
    </source>
</evidence>
<dbReference type="GO" id="GO:0034389">
    <property type="term" value="P:lipid droplet organization"/>
    <property type="evidence" value="ECO:0007669"/>
    <property type="project" value="InterPro"/>
</dbReference>
<protein>
    <submittedName>
        <fullName evidence="10">Uncharacterized protein</fullName>
    </submittedName>
</protein>
<evidence type="ECO:0000256" key="4">
    <source>
        <dbReference type="ARBA" id="ARBA00022824"/>
    </source>
</evidence>
<feature type="transmembrane region" description="Helical" evidence="9">
    <location>
        <begin position="210"/>
        <end position="232"/>
    </location>
</feature>
<dbReference type="EMBL" id="JAPXFL010000008">
    <property type="protein sequence ID" value="KAK9502881.1"/>
    <property type="molecule type" value="Genomic_DNA"/>
</dbReference>
<keyword evidence="4" id="KW-0256">Endoplasmic reticulum</keyword>
<keyword evidence="6" id="KW-0443">Lipid metabolism</keyword>
<evidence type="ECO:0000256" key="9">
    <source>
        <dbReference type="SAM" id="Phobius"/>
    </source>
</evidence>
<dbReference type="GO" id="GO:0010945">
    <property type="term" value="F:coenzyme A diphosphatase activity"/>
    <property type="evidence" value="ECO:0007669"/>
    <property type="project" value="InterPro"/>
</dbReference>
<dbReference type="PANTHER" id="PTHR23129">
    <property type="entry name" value="ACYL-COENZYME A DIPHOSPHATASE FITM2"/>
    <property type="match status" value="1"/>
</dbReference>
<dbReference type="GO" id="GO:0019915">
    <property type="term" value="P:lipid storage"/>
    <property type="evidence" value="ECO:0007669"/>
    <property type="project" value="InterPro"/>
</dbReference>
<reference evidence="10 11" key="1">
    <citation type="submission" date="2022-12" db="EMBL/GenBank/DDBJ databases">
        <title>Chromosome-level genome assembly of true bugs.</title>
        <authorList>
            <person name="Ma L."/>
            <person name="Li H."/>
        </authorList>
    </citation>
    <scope>NUCLEOTIDE SEQUENCE [LARGE SCALE GENOMIC DNA]</scope>
    <source>
        <strain evidence="10">Lab_2022b</strain>
    </source>
</reference>
<evidence type="ECO:0000313" key="10">
    <source>
        <dbReference type="EMBL" id="KAK9502881.1"/>
    </source>
</evidence>
<evidence type="ECO:0000256" key="1">
    <source>
        <dbReference type="ARBA" id="ARBA00004477"/>
    </source>
</evidence>
<comment type="subcellular location">
    <subcellularLocation>
        <location evidence="1">Endoplasmic reticulum membrane</location>
        <topology evidence="1">Multi-pass membrane protein</topology>
    </subcellularLocation>
</comment>
<dbReference type="GO" id="GO:0005789">
    <property type="term" value="C:endoplasmic reticulum membrane"/>
    <property type="evidence" value="ECO:0007669"/>
    <property type="project" value="UniProtKB-SubCell"/>
</dbReference>
<feature type="transmembrane region" description="Helical" evidence="9">
    <location>
        <begin position="34"/>
        <end position="53"/>
    </location>
</feature>
<evidence type="ECO:0000256" key="6">
    <source>
        <dbReference type="ARBA" id="ARBA00023098"/>
    </source>
</evidence>
<gene>
    <name evidence="10" type="ORF">O3M35_011568</name>
</gene>
<evidence type="ECO:0000313" key="11">
    <source>
        <dbReference type="Proteomes" id="UP001461498"/>
    </source>
</evidence>
<keyword evidence="3" id="KW-0378">Hydrolase</keyword>
<keyword evidence="11" id="KW-1185">Reference proteome</keyword>
<comment type="caution">
    <text evidence="10">The sequence shown here is derived from an EMBL/GenBank/DDBJ whole genome shotgun (WGS) entry which is preliminary data.</text>
</comment>
<name>A0AAW1CVM0_9HEMI</name>
<keyword evidence="2 9" id="KW-0812">Transmembrane</keyword>
<dbReference type="Proteomes" id="UP001461498">
    <property type="component" value="Unassembled WGS sequence"/>
</dbReference>
<feature type="transmembrane region" description="Helical" evidence="9">
    <location>
        <begin position="73"/>
        <end position="93"/>
    </location>
</feature>
<dbReference type="Pfam" id="PF10261">
    <property type="entry name" value="FIT"/>
    <property type="match status" value="2"/>
</dbReference>
<dbReference type="HAMAP" id="MF_03230">
    <property type="entry name" value="FITM2"/>
    <property type="match status" value="1"/>
</dbReference>
<dbReference type="GO" id="GO:0008654">
    <property type="term" value="P:phospholipid biosynthetic process"/>
    <property type="evidence" value="ECO:0007669"/>
    <property type="project" value="TreeGrafter"/>
</dbReference>
<feature type="transmembrane region" description="Helical" evidence="9">
    <location>
        <begin position="239"/>
        <end position="257"/>
    </location>
</feature>
<keyword evidence="7 9" id="KW-0472">Membrane</keyword>
<evidence type="ECO:0000256" key="8">
    <source>
        <dbReference type="SAM" id="MobiDB-lite"/>
    </source>
</evidence>
<dbReference type="AlphaFoldDB" id="A0AAW1CVM0"/>
<keyword evidence="5 9" id="KW-1133">Transmembrane helix</keyword>
<sequence length="318" mass="37322">MKPLPEPTAVNTVLLFILQHGCRKLVFFNTFYRVIYYLTMIFLVSVIVDFIPAPKIAAARKENFFNQYFVKVGWGWTLLILLPFVSTTSFVYCCGKRKKIIEHVIRLVIATGFWYFWTNFFNYIETIYGRCNIKDPKLQNKSACLGRGYFWQSVDISGHCFLLIYRDEEYSRGLDDSGTYRSNPLRSLDENDFIILKNAFPKITPYVRTLFIALTILTTIWECMLLATVFYYHSMLEKFLAALCAVITWYFTYYIWYPNVNLPPCAPGDGCFKYKEVKQREPVIKRRQASINPKEGPRFMGMPIRRPPEERINDTNPS</sequence>
<accession>A0AAW1CVM0</accession>
<dbReference type="InterPro" id="IPR019388">
    <property type="entry name" value="FIT"/>
</dbReference>
<evidence type="ECO:0000256" key="2">
    <source>
        <dbReference type="ARBA" id="ARBA00022692"/>
    </source>
</evidence>
<feature type="compositionally biased region" description="Basic and acidic residues" evidence="8">
    <location>
        <begin position="306"/>
        <end position="318"/>
    </location>
</feature>